<dbReference type="AlphaFoldDB" id="A0AAW8VT40"/>
<sequence>MTMQSKIDDEFSNLIGLPVLAQYNISELTDNWNECLKKIIKVTGQQSDCTVYIRGDLSYQVQSAIIGSMQSRDISFVVYGYHFKRNVSNGCKMLENTD</sequence>
<evidence type="ECO:0000313" key="2">
    <source>
        <dbReference type="Proteomes" id="UP001267003"/>
    </source>
</evidence>
<dbReference type="Proteomes" id="UP001267003">
    <property type="component" value="Unassembled WGS sequence"/>
</dbReference>
<gene>
    <name evidence="1" type="ORF">RI536_06980</name>
</gene>
<protein>
    <submittedName>
        <fullName evidence="1">Uncharacterized protein</fullName>
    </submittedName>
</protein>
<dbReference type="EMBL" id="JAVLAQ010000001">
    <property type="protein sequence ID" value="MDT6989848.1"/>
    <property type="molecule type" value="Genomic_DNA"/>
</dbReference>
<reference evidence="1" key="1">
    <citation type="submission" date="2023-08" db="EMBL/GenBank/DDBJ databases">
        <authorList>
            <person name="Page C.A."/>
            <person name="Perez-Diaz I.M."/>
        </authorList>
    </citation>
    <scope>NUCLEOTIDE SEQUENCE</scope>
    <source>
        <strain evidence="1">7.8.46</strain>
    </source>
</reference>
<organism evidence="1 2">
    <name type="scientific">Lactiplantibacillus pentosus</name>
    <name type="common">Lactobacillus pentosus</name>
    <dbReference type="NCBI Taxonomy" id="1589"/>
    <lineage>
        <taxon>Bacteria</taxon>
        <taxon>Bacillati</taxon>
        <taxon>Bacillota</taxon>
        <taxon>Bacilli</taxon>
        <taxon>Lactobacillales</taxon>
        <taxon>Lactobacillaceae</taxon>
        <taxon>Lactiplantibacillus</taxon>
    </lineage>
</organism>
<accession>A0AAW8VT40</accession>
<proteinExistence type="predicted"/>
<dbReference type="RefSeq" id="WP_313890681.1">
    <property type="nucleotide sequence ID" value="NZ_JAVLAQ010000001.1"/>
</dbReference>
<name>A0AAW8VT40_LACPE</name>
<evidence type="ECO:0000313" key="1">
    <source>
        <dbReference type="EMBL" id="MDT6989848.1"/>
    </source>
</evidence>
<comment type="caution">
    <text evidence="1">The sequence shown here is derived from an EMBL/GenBank/DDBJ whole genome shotgun (WGS) entry which is preliminary data.</text>
</comment>